<dbReference type="EMBL" id="CM000840">
    <property type="protein sequence ID" value="KRH48489.1"/>
    <property type="molecule type" value="Genomic_DNA"/>
</dbReference>
<dbReference type="InParanoid" id="K7L0K4"/>
<keyword evidence="3" id="KW-1185">Reference proteome</keyword>
<dbReference type="Gramene" id="KRH48489">
    <property type="protein sequence ID" value="KRH48489"/>
    <property type="gene ID" value="GLYMA_07G092200"/>
</dbReference>
<organism evidence="2">
    <name type="scientific">Glycine max</name>
    <name type="common">Soybean</name>
    <name type="synonym">Glycine hispida</name>
    <dbReference type="NCBI Taxonomy" id="3847"/>
    <lineage>
        <taxon>Eukaryota</taxon>
        <taxon>Viridiplantae</taxon>
        <taxon>Streptophyta</taxon>
        <taxon>Embryophyta</taxon>
        <taxon>Tracheophyta</taxon>
        <taxon>Spermatophyta</taxon>
        <taxon>Magnoliopsida</taxon>
        <taxon>eudicotyledons</taxon>
        <taxon>Gunneridae</taxon>
        <taxon>Pentapetalae</taxon>
        <taxon>rosids</taxon>
        <taxon>fabids</taxon>
        <taxon>Fabales</taxon>
        <taxon>Fabaceae</taxon>
        <taxon>Papilionoideae</taxon>
        <taxon>50 kb inversion clade</taxon>
        <taxon>NPAAA clade</taxon>
        <taxon>indigoferoid/millettioid clade</taxon>
        <taxon>Phaseoleae</taxon>
        <taxon>Glycine</taxon>
        <taxon>Glycine subgen. Soja</taxon>
    </lineage>
</organism>
<protein>
    <submittedName>
        <fullName evidence="1 2">Uncharacterized protein</fullName>
    </submittedName>
</protein>
<name>K7L0K4_SOYBN</name>
<reference evidence="1 2" key="1">
    <citation type="journal article" date="2010" name="Nature">
        <title>Genome sequence of the palaeopolyploid soybean.</title>
        <authorList>
            <person name="Schmutz J."/>
            <person name="Cannon S.B."/>
            <person name="Schlueter J."/>
            <person name="Ma J."/>
            <person name="Mitros T."/>
            <person name="Nelson W."/>
            <person name="Hyten D.L."/>
            <person name="Song Q."/>
            <person name="Thelen J.J."/>
            <person name="Cheng J."/>
            <person name="Xu D."/>
            <person name="Hellsten U."/>
            <person name="May G.D."/>
            <person name="Yu Y."/>
            <person name="Sakurai T."/>
            <person name="Umezawa T."/>
            <person name="Bhattacharyya M.K."/>
            <person name="Sandhu D."/>
            <person name="Valliyodan B."/>
            <person name="Lindquist E."/>
            <person name="Peto M."/>
            <person name="Grant D."/>
            <person name="Shu S."/>
            <person name="Goodstein D."/>
            <person name="Barry K."/>
            <person name="Futrell-Griggs M."/>
            <person name="Abernathy B."/>
            <person name="Du J."/>
            <person name="Tian Z."/>
            <person name="Zhu L."/>
            <person name="Gill N."/>
            <person name="Joshi T."/>
            <person name="Libault M."/>
            <person name="Sethuraman A."/>
            <person name="Zhang X.-C."/>
            <person name="Shinozaki K."/>
            <person name="Nguyen H.T."/>
            <person name="Wing R.A."/>
            <person name="Cregan P."/>
            <person name="Specht J."/>
            <person name="Grimwood J."/>
            <person name="Rokhsar D."/>
            <person name="Stacey G."/>
            <person name="Shoemaker R.C."/>
            <person name="Jackson S.A."/>
        </authorList>
    </citation>
    <scope>NUCLEOTIDE SEQUENCE [LARGE SCALE GENOMIC DNA]</scope>
    <source>
        <strain evidence="2">cv. Williams 82</strain>
        <tissue evidence="1">Callus</tissue>
    </source>
</reference>
<dbReference type="Proteomes" id="UP000008827">
    <property type="component" value="Chromosome 7"/>
</dbReference>
<accession>K7L0K4</accession>
<gene>
    <name evidence="1" type="ORF">GLYMA_07G092200</name>
</gene>
<proteinExistence type="predicted"/>
<dbReference type="EnsemblPlants" id="KRH48489">
    <property type="protein sequence ID" value="KRH48489"/>
    <property type="gene ID" value="GLYMA_07G092200"/>
</dbReference>
<evidence type="ECO:0000313" key="2">
    <source>
        <dbReference type="EnsemblPlants" id="KRH48489"/>
    </source>
</evidence>
<evidence type="ECO:0000313" key="3">
    <source>
        <dbReference type="Proteomes" id="UP000008827"/>
    </source>
</evidence>
<dbReference type="HOGENOM" id="CLU_3000294_0_0_1"/>
<evidence type="ECO:0000313" key="1">
    <source>
        <dbReference type="EMBL" id="KRH48489.1"/>
    </source>
</evidence>
<sequence length="57" mass="6531">MCLDIICGPAAAKIHRPLSTCLRCFHHLLGCWLTFEQHGQFLLYTGCPLQLYLTRLL</sequence>
<reference evidence="2" key="2">
    <citation type="submission" date="2018-02" db="UniProtKB">
        <authorList>
            <consortium name="EnsemblPlants"/>
        </authorList>
    </citation>
    <scope>IDENTIFICATION</scope>
    <source>
        <strain evidence="2">Williams 82</strain>
    </source>
</reference>
<dbReference type="AlphaFoldDB" id="K7L0K4"/>
<dbReference type="PaxDb" id="3847-GLYMA07G10260.1"/>
<reference evidence="1" key="3">
    <citation type="submission" date="2018-07" db="EMBL/GenBank/DDBJ databases">
        <title>WGS assembly of Glycine max.</title>
        <authorList>
            <person name="Schmutz J."/>
            <person name="Cannon S."/>
            <person name="Schlueter J."/>
            <person name="Ma J."/>
            <person name="Mitros T."/>
            <person name="Nelson W."/>
            <person name="Hyten D."/>
            <person name="Song Q."/>
            <person name="Thelen J."/>
            <person name="Cheng J."/>
            <person name="Xu D."/>
            <person name="Hellsten U."/>
            <person name="May G."/>
            <person name="Yu Y."/>
            <person name="Sakurai T."/>
            <person name="Umezawa T."/>
            <person name="Bhattacharyya M."/>
            <person name="Sandhu D."/>
            <person name="Valliyodan B."/>
            <person name="Lindquist E."/>
            <person name="Peto M."/>
            <person name="Grant D."/>
            <person name="Shu S."/>
            <person name="Goodstein D."/>
            <person name="Barry K."/>
            <person name="Futrell-Griggs M."/>
            <person name="Abernathy B."/>
            <person name="Du J."/>
            <person name="Tian Z."/>
            <person name="Zhu L."/>
            <person name="Gill N."/>
            <person name="Joshi T."/>
            <person name="Libault M."/>
            <person name="Sethuraman A."/>
            <person name="Zhang X."/>
            <person name="Shinozaki K."/>
            <person name="Nguyen H."/>
            <person name="Wing R."/>
            <person name="Cregan P."/>
            <person name="Specht J."/>
            <person name="Grimwood J."/>
            <person name="Rokhsar D."/>
            <person name="Stacey G."/>
            <person name="Shoemaker R."/>
            <person name="Jackson S."/>
        </authorList>
    </citation>
    <scope>NUCLEOTIDE SEQUENCE</scope>
    <source>
        <tissue evidence="1">Callus</tissue>
    </source>
</reference>